<dbReference type="OrthoDB" id="773121at2759"/>
<comment type="caution">
    <text evidence="2">The sequence shown here is derived from an EMBL/GenBank/DDBJ whole genome shotgun (WGS) entry which is preliminary data.</text>
</comment>
<dbReference type="Proteomes" id="UP000631114">
    <property type="component" value="Unassembled WGS sequence"/>
</dbReference>
<accession>A0A835M917</accession>
<evidence type="ECO:0000313" key="3">
    <source>
        <dbReference type="Proteomes" id="UP000631114"/>
    </source>
</evidence>
<keyword evidence="3" id="KW-1185">Reference proteome</keyword>
<protein>
    <submittedName>
        <fullName evidence="2">Uncharacterized protein</fullName>
    </submittedName>
</protein>
<feature type="compositionally biased region" description="Basic residues" evidence="1">
    <location>
        <begin position="18"/>
        <end position="33"/>
    </location>
</feature>
<evidence type="ECO:0000313" key="2">
    <source>
        <dbReference type="EMBL" id="KAF9615146.1"/>
    </source>
</evidence>
<feature type="compositionally biased region" description="Low complexity" evidence="1">
    <location>
        <begin position="346"/>
        <end position="364"/>
    </location>
</feature>
<dbReference type="EMBL" id="JADFTS010000003">
    <property type="protein sequence ID" value="KAF9615146.1"/>
    <property type="molecule type" value="Genomic_DNA"/>
</dbReference>
<gene>
    <name evidence="2" type="ORF">IFM89_022104</name>
</gene>
<feature type="compositionally biased region" description="Low complexity" evidence="1">
    <location>
        <begin position="176"/>
        <end position="189"/>
    </location>
</feature>
<organism evidence="2 3">
    <name type="scientific">Coptis chinensis</name>
    <dbReference type="NCBI Taxonomy" id="261450"/>
    <lineage>
        <taxon>Eukaryota</taxon>
        <taxon>Viridiplantae</taxon>
        <taxon>Streptophyta</taxon>
        <taxon>Embryophyta</taxon>
        <taxon>Tracheophyta</taxon>
        <taxon>Spermatophyta</taxon>
        <taxon>Magnoliopsida</taxon>
        <taxon>Ranunculales</taxon>
        <taxon>Ranunculaceae</taxon>
        <taxon>Coptidoideae</taxon>
        <taxon>Coptis</taxon>
    </lineage>
</organism>
<evidence type="ECO:0000256" key="1">
    <source>
        <dbReference type="SAM" id="MobiDB-lite"/>
    </source>
</evidence>
<name>A0A835M917_9MAGN</name>
<feature type="compositionally biased region" description="Gly residues" evidence="1">
    <location>
        <begin position="367"/>
        <end position="376"/>
    </location>
</feature>
<sequence length="415" mass="45049">MVGAPNPTEQGVQQQQQTKKKVGSSRRGHKRFVGVRQRPSGPTMMRLEPLEVPMLGPTSMTIYKEQQQPYLDSSNVNRLGGGNGNIIPENLTPFSFEDGCGAEGLLGALKAKLLDSHGQAKLPVRVFGMNISDSITSVIAKPTNRTVMTNPSELDMHPLEQGRGATAMAPRANQQSSNHSSTCSTTTKTVGSLNKPEVIKSRIRMIAPTSAADYNYQIYHGDGGHEGGYTMGEFHLEPQQQHPPSTQEILNDVVCKPISNNGIQAQPAPSIQFCMDIDQLHNQSALYSLPNHLSRLNPNQIESLESQQYSSNAHQYNSQCYSTGRVPGIGNDGTGTMQNESMPHPSYDVNNNSYNTSDNNNGSSMNRGGGGGGGGPWSCQDRYNSVQVENNVRETIPNSTLSWERSLLYASSLLG</sequence>
<feature type="region of interest" description="Disordered" evidence="1">
    <location>
        <begin position="1"/>
        <end position="44"/>
    </location>
</feature>
<reference evidence="2 3" key="1">
    <citation type="submission" date="2020-10" db="EMBL/GenBank/DDBJ databases">
        <title>The Coptis chinensis genome and diversification of protoberbering-type alkaloids.</title>
        <authorList>
            <person name="Wang B."/>
            <person name="Shu S."/>
            <person name="Song C."/>
            <person name="Liu Y."/>
        </authorList>
    </citation>
    <scope>NUCLEOTIDE SEQUENCE [LARGE SCALE GENOMIC DNA]</scope>
    <source>
        <strain evidence="2">HL-2020</strain>
        <tissue evidence="2">Leaf</tissue>
    </source>
</reference>
<feature type="region of interest" description="Disordered" evidence="1">
    <location>
        <begin position="333"/>
        <end position="378"/>
    </location>
</feature>
<feature type="region of interest" description="Disordered" evidence="1">
    <location>
        <begin position="170"/>
        <end position="189"/>
    </location>
</feature>
<proteinExistence type="predicted"/>
<dbReference type="AlphaFoldDB" id="A0A835M917"/>